<evidence type="ECO:0000313" key="1">
    <source>
        <dbReference type="EMBL" id="CAJ1910593.1"/>
    </source>
</evidence>
<accession>A0AA86S543</accession>
<evidence type="ECO:0000313" key="2">
    <source>
        <dbReference type="Proteomes" id="UP001189624"/>
    </source>
</evidence>
<sequence length="76" mass="8003">MDKAHGGLWPNPIGACDSSVTCFMAFASGIISAAKFSDCVVIPFAGDGKHVSPLRCGARCLCRPHISPWPFIAQLA</sequence>
<organism evidence="1 2">
    <name type="scientific">Sphenostylis stenocarpa</name>
    <dbReference type="NCBI Taxonomy" id="92480"/>
    <lineage>
        <taxon>Eukaryota</taxon>
        <taxon>Viridiplantae</taxon>
        <taxon>Streptophyta</taxon>
        <taxon>Embryophyta</taxon>
        <taxon>Tracheophyta</taxon>
        <taxon>Spermatophyta</taxon>
        <taxon>Magnoliopsida</taxon>
        <taxon>eudicotyledons</taxon>
        <taxon>Gunneridae</taxon>
        <taxon>Pentapetalae</taxon>
        <taxon>rosids</taxon>
        <taxon>fabids</taxon>
        <taxon>Fabales</taxon>
        <taxon>Fabaceae</taxon>
        <taxon>Papilionoideae</taxon>
        <taxon>50 kb inversion clade</taxon>
        <taxon>NPAAA clade</taxon>
        <taxon>indigoferoid/millettioid clade</taxon>
        <taxon>Phaseoleae</taxon>
        <taxon>Sphenostylis</taxon>
    </lineage>
</organism>
<dbReference type="EMBL" id="OY731398">
    <property type="protein sequence ID" value="CAJ1910593.1"/>
    <property type="molecule type" value="Genomic_DNA"/>
</dbReference>
<dbReference type="Gramene" id="rna-AYBTSS11_LOCUS3431">
    <property type="protein sequence ID" value="CAJ1910593.1"/>
    <property type="gene ID" value="gene-AYBTSS11_LOCUS3431"/>
</dbReference>
<dbReference type="Proteomes" id="UP001189624">
    <property type="component" value="Chromosome 1"/>
</dbReference>
<dbReference type="AlphaFoldDB" id="A0AA86S543"/>
<keyword evidence="2" id="KW-1185">Reference proteome</keyword>
<reference evidence="1" key="1">
    <citation type="submission" date="2023-10" db="EMBL/GenBank/DDBJ databases">
        <authorList>
            <person name="Domelevo Entfellner J.-B."/>
        </authorList>
    </citation>
    <scope>NUCLEOTIDE SEQUENCE</scope>
</reference>
<name>A0AA86S543_9FABA</name>
<gene>
    <name evidence="1" type="ORF">AYBTSS11_LOCUS3431</name>
</gene>
<proteinExistence type="predicted"/>
<protein>
    <submittedName>
        <fullName evidence="1">Uncharacterized protein</fullName>
    </submittedName>
</protein>